<feature type="repeat" description="PPR" evidence="3">
    <location>
        <begin position="140"/>
        <end position="174"/>
    </location>
</feature>
<dbReference type="FunFam" id="1.25.40.10:FF:000380">
    <property type="entry name" value="Pentatricopeptide repeat-containing protein, chloroplastic"/>
    <property type="match status" value="1"/>
</dbReference>
<dbReference type="InParanoid" id="A0A7J7D3A0"/>
<evidence type="ECO:0000256" key="4">
    <source>
        <dbReference type="SAM" id="MobiDB-lite"/>
    </source>
</evidence>
<feature type="region of interest" description="Disordered" evidence="4">
    <location>
        <begin position="17"/>
        <end position="36"/>
    </location>
</feature>
<name>A0A7J7D3A0_TRIWF</name>
<accession>A0A7J7D3A0</accession>
<dbReference type="Pfam" id="PF01535">
    <property type="entry name" value="PPR"/>
    <property type="match status" value="5"/>
</dbReference>
<keyword evidence="7" id="KW-1185">Reference proteome</keyword>
<feature type="repeat" description="PPR" evidence="3">
    <location>
        <begin position="210"/>
        <end position="240"/>
    </location>
</feature>
<dbReference type="Proteomes" id="UP000593562">
    <property type="component" value="Unassembled WGS sequence"/>
</dbReference>
<evidence type="ECO:0000256" key="3">
    <source>
        <dbReference type="PROSITE-ProRule" id="PRU00708"/>
    </source>
</evidence>
<dbReference type="NCBIfam" id="TIGR00756">
    <property type="entry name" value="PPR"/>
    <property type="match status" value="9"/>
</dbReference>
<dbReference type="PANTHER" id="PTHR47926">
    <property type="entry name" value="PENTATRICOPEPTIDE REPEAT-CONTAINING PROTEIN"/>
    <property type="match status" value="1"/>
</dbReference>
<feature type="repeat" description="PPR" evidence="3">
    <location>
        <begin position="412"/>
        <end position="446"/>
    </location>
</feature>
<dbReference type="EMBL" id="JAAARO010000011">
    <property type="protein sequence ID" value="KAF5740803.1"/>
    <property type="molecule type" value="Genomic_DNA"/>
</dbReference>
<dbReference type="FunFam" id="1.25.40.10:FF:000393">
    <property type="entry name" value="Pentatricopeptide repeat-containing protein At1g20230"/>
    <property type="match status" value="1"/>
</dbReference>
<evidence type="ECO:0000313" key="7">
    <source>
        <dbReference type="Proteomes" id="UP000593562"/>
    </source>
</evidence>
<proteinExistence type="inferred from homology"/>
<dbReference type="GO" id="GO:0008270">
    <property type="term" value="F:zinc ion binding"/>
    <property type="evidence" value="ECO:0007669"/>
    <property type="project" value="InterPro"/>
</dbReference>
<evidence type="ECO:0000256" key="2">
    <source>
        <dbReference type="ARBA" id="ARBA00022737"/>
    </source>
</evidence>
<evidence type="ECO:0000313" key="6">
    <source>
        <dbReference type="EMBL" id="KAF5740803.1"/>
    </source>
</evidence>
<dbReference type="AlphaFoldDB" id="A0A7J7D3A0"/>
<feature type="repeat" description="PPR" evidence="3">
    <location>
        <begin position="584"/>
        <end position="618"/>
    </location>
</feature>
<comment type="similarity">
    <text evidence="1">Belongs to the PPR family. PCMP-H subfamily.</text>
</comment>
<sequence>MENLTIPCISKLPLPIPARQDTIPESTTRKSRISSPRKLDVRYADKHLNYLCRGGRLAEAITALDSIAQHGSPVTPNTFINLLQSCIDTNSIHLGRKIHAYIDLVKERDPFVDTKLVGMYAKCGSLDDARKVFDETRDRNLFMWSAIIGACSRKHRWEEVVELFYKMMGDGFVPDSFLMPKILQACGNCEDFETGRLIHSLAVRCGLGCNVHVNNSILAGYAKCGRMGFARKVFERMDERDRVAWNSMISGYCQKGESEESRRLFDAMREDGFEPGLVTWNIMIASYNQLGRCDVALELMRKMESCGVRPDVFSWTSMISGYAKNNRRNQALDLFREMLIAGVQPNGVTITSAVSACASLKALDKGLEIHSVAIKVGCFKDVPVGNAILDMYSKCGEMEAARQVFDSITDKDSYSWNSIIGGYCQAGYCGKAYELFMKMQKSEVKPNVITWNVIISGYIQNGDEEQAMDLFQRMKTDGKIKQNTASWNALIAGYVHIGQKNKALGMFRKMQSACVSPNSVTVLSVLPACADLVAARKVKEIHGCVFRRGLESVLPVANALIDSYAKSGNISYPRYIFDLVALKDIITWNSMIAAYVLHGRSTTALSLYDQMIKVGLNPNRGSFTSIIIAYSLAGKVDAGKQIFSSITEDYQIVPALEHYLAMISLYGRSGKLREAMEFIHNMPMEPNSSIWTALLTACRSHKNFVLAIHALECLLELEPGNTLIHHLIRQTYERCGRFEDALNVTKLEKVNLVQSLIGQSRIEVKNVVHTFVTGDQSKPYLDHLYSWVKKIAREVDVIDSRGGVCIEEEEKEEIGGVHSEKLALSFALIGSPSTSQTIRIMKNVRMCGDCHRMAKYVSMKYGCEIYLSDSTCLHHFKNGHCSCRDYW</sequence>
<dbReference type="FunFam" id="1.25.40.10:FF:000090">
    <property type="entry name" value="Pentatricopeptide repeat-containing protein, chloroplastic"/>
    <property type="match status" value="1"/>
</dbReference>
<dbReference type="Gene3D" id="1.25.40.10">
    <property type="entry name" value="Tetratricopeptide repeat domain"/>
    <property type="match status" value="5"/>
</dbReference>
<dbReference type="Pfam" id="PF14432">
    <property type="entry name" value="DYW_deaminase"/>
    <property type="match status" value="1"/>
</dbReference>
<evidence type="ECO:0000259" key="5">
    <source>
        <dbReference type="Pfam" id="PF14432"/>
    </source>
</evidence>
<feature type="repeat" description="PPR" evidence="3">
    <location>
        <begin position="447"/>
        <end position="481"/>
    </location>
</feature>
<dbReference type="InterPro" id="IPR002885">
    <property type="entry name" value="PPR_rpt"/>
</dbReference>
<reference evidence="6 7" key="1">
    <citation type="journal article" date="2020" name="Nat. Commun.">
        <title>Genome of Tripterygium wilfordii and identification of cytochrome P450 involved in triptolide biosynthesis.</title>
        <authorList>
            <person name="Tu L."/>
            <person name="Su P."/>
            <person name="Zhang Z."/>
            <person name="Gao L."/>
            <person name="Wang J."/>
            <person name="Hu T."/>
            <person name="Zhou J."/>
            <person name="Zhang Y."/>
            <person name="Zhao Y."/>
            <person name="Liu Y."/>
            <person name="Song Y."/>
            <person name="Tong Y."/>
            <person name="Lu Y."/>
            <person name="Yang J."/>
            <person name="Xu C."/>
            <person name="Jia M."/>
            <person name="Peters R.J."/>
            <person name="Huang L."/>
            <person name="Gao W."/>
        </authorList>
    </citation>
    <scope>NUCLEOTIDE SEQUENCE [LARGE SCALE GENOMIC DNA]</scope>
    <source>
        <strain evidence="7">cv. XIE 37</strain>
        <tissue evidence="6">Leaf</tissue>
    </source>
</reference>
<dbReference type="Pfam" id="PF13041">
    <property type="entry name" value="PPR_2"/>
    <property type="match status" value="5"/>
</dbReference>
<feature type="repeat" description="PPR" evidence="3">
    <location>
        <begin position="483"/>
        <end position="517"/>
    </location>
</feature>
<dbReference type="SUPFAM" id="SSF48452">
    <property type="entry name" value="TPR-like"/>
    <property type="match status" value="1"/>
</dbReference>
<dbReference type="InterPro" id="IPR032867">
    <property type="entry name" value="DYW_dom"/>
</dbReference>
<feature type="repeat" description="PPR" evidence="3">
    <location>
        <begin position="311"/>
        <end position="345"/>
    </location>
</feature>
<organism evidence="6 7">
    <name type="scientific">Tripterygium wilfordii</name>
    <name type="common">Thunder God vine</name>
    <dbReference type="NCBI Taxonomy" id="458696"/>
    <lineage>
        <taxon>Eukaryota</taxon>
        <taxon>Viridiplantae</taxon>
        <taxon>Streptophyta</taxon>
        <taxon>Embryophyta</taxon>
        <taxon>Tracheophyta</taxon>
        <taxon>Spermatophyta</taxon>
        <taxon>Magnoliopsida</taxon>
        <taxon>eudicotyledons</taxon>
        <taxon>Gunneridae</taxon>
        <taxon>Pentapetalae</taxon>
        <taxon>rosids</taxon>
        <taxon>fabids</taxon>
        <taxon>Celastrales</taxon>
        <taxon>Celastraceae</taxon>
        <taxon>Tripterygium</taxon>
    </lineage>
</organism>
<dbReference type="InterPro" id="IPR046960">
    <property type="entry name" value="PPR_At4g14850-like_plant"/>
</dbReference>
<feature type="repeat" description="PPR" evidence="3">
    <location>
        <begin position="276"/>
        <end position="310"/>
    </location>
</feature>
<comment type="caution">
    <text evidence="6">The sequence shown here is derived from an EMBL/GenBank/DDBJ whole genome shotgun (WGS) entry which is preliminary data.</text>
</comment>
<protein>
    <submittedName>
        <fullName evidence="6">Pentatricopeptide repeat-containing protein</fullName>
    </submittedName>
</protein>
<dbReference type="InterPro" id="IPR011990">
    <property type="entry name" value="TPR-like_helical_dom_sf"/>
</dbReference>
<dbReference type="FunCoup" id="A0A7J7D3A0">
    <property type="interactions" value="1752"/>
</dbReference>
<evidence type="ECO:0000256" key="1">
    <source>
        <dbReference type="ARBA" id="ARBA00006643"/>
    </source>
</evidence>
<feature type="domain" description="DYW" evidence="5">
    <location>
        <begin position="806"/>
        <end position="887"/>
    </location>
</feature>
<dbReference type="GO" id="GO:0009451">
    <property type="term" value="P:RNA modification"/>
    <property type="evidence" value="ECO:0007669"/>
    <property type="project" value="InterPro"/>
</dbReference>
<dbReference type="PROSITE" id="PS51375">
    <property type="entry name" value="PPR"/>
    <property type="match status" value="9"/>
</dbReference>
<gene>
    <name evidence="6" type="ORF">HS088_TW11G00882</name>
</gene>
<keyword evidence="2" id="KW-0677">Repeat</keyword>
<feature type="repeat" description="PPR" evidence="3">
    <location>
        <begin position="241"/>
        <end position="275"/>
    </location>
</feature>
<dbReference type="GO" id="GO:0003723">
    <property type="term" value="F:RNA binding"/>
    <property type="evidence" value="ECO:0007669"/>
    <property type="project" value="InterPro"/>
</dbReference>